<feature type="domain" description="Xaa-Pro dipeptidyl-peptidase-like" evidence="1">
    <location>
        <begin position="24"/>
        <end position="183"/>
    </location>
</feature>
<gene>
    <name evidence="2" type="ORF">DN068_17785</name>
</gene>
<dbReference type="Gene3D" id="3.40.50.1820">
    <property type="entry name" value="alpha/beta hydrolase"/>
    <property type="match status" value="1"/>
</dbReference>
<dbReference type="Gene3D" id="1.10.10.800">
    <property type="match status" value="1"/>
</dbReference>
<dbReference type="Pfam" id="PF02129">
    <property type="entry name" value="Peptidase_S15"/>
    <property type="match status" value="1"/>
</dbReference>
<evidence type="ECO:0000313" key="2">
    <source>
        <dbReference type="EMBL" id="PZF71905.1"/>
    </source>
</evidence>
<protein>
    <submittedName>
        <fullName evidence="2">Alpha/beta hydrolase</fullName>
    </submittedName>
</protein>
<evidence type="ECO:0000259" key="1">
    <source>
        <dbReference type="Pfam" id="PF02129"/>
    </source>
</evidence>
<dbReference type="RefSeq" id="WP_111000275.1">
    <property type="nucleotide sequence ID" value="NZ_QKTW01000022.1"/>
</dbReference>
<dbReference type="InterPro" id="IPR051411">
    <property type="entry name" value="Polyketide_trans_af380"/>
</dbReference>
<dbReference type="PANTHER" id="PTHR47751:SF1">
    <property type="entry name" value="SUPERFAMILY HYDROLASE, PUTATIVE (AFU_ORTHOLOGUE AFUA_2G16580)-RELATED"/>
    <property type="match status" value="1"/>
</dbReference>
<dbReference type="PANTHER" id="PTHR47751">
    <property type="entry name" value="SUPERFAMILY HYDROLASE, PUTATIVE (AFU_ORTHOLOGUE AFUA_2G16580)-RELATED"/>
    <property type="match status" value="1"/>
</dbReference>
<keyword evidence="2" id="KW-0378">Hydrolase</keyword>
<accession>A0A2W2A983</accession>
<sequence length="314" mass="33938">MNTNTKPVKSGFTTQEVSFLSNGLKLAGILHVPQTANPMAPSPAIVIGHPGTAVKEQTAGLYAHLLAERGFVTLTFDAAYQGESEGMPRGLEDPAQRTEDIKAAVSYLSTLQIVDADRTGVLGICASGGYGVSAAATDPRIKAIATVSAADVGRQFRNGGDGTQDISVIQNMLYLAAQARTATAKGAQESSFPIFPETEEQAKAMGLHVYEGWKYYCTEQGQHPRSAKTFTWSSVDKIAGFDAFRFADMIAPRPLLMIVGSEAVTKWMTEDALEVAKEPKELFVIDGATHVDLYYNERFVIPAVTKLEQFFTKM</sequence>
<dbReference type="AlphaFoldDB" id="A0A2W2A983"/>
<name>A0A2W2A983_9BACT</name>
<dbReference type="EMBL" id="QKTW01000022">
    <property type="protein sequence ID" value="PZF71905.1"/>
    <property type="molecule type" value="Genomic_DNA"/>
</dbReference>
<dbReference type="Proteomes" id="UP000248745">
    <property type="component" value="Unassembled WGS sequence"/>
</dbReference>
<dbReference type="SUPFAM" id="SSF53474">
    <property type="entry name" value="alpha/beta-Hydrolases"/>
    <property type="match status" value="1"/>
</dbReference>
<dbReference type="InterPro" id="IPR000383">
    <property type="entry name" value="Xaa-Pro-like_dom"/>
</dbReference>
<evidence type="ECO:0000313" key="3">
    <source>
        <dbReference type="Proteomes" id="UP000248745"/>
    </source>
</evidence>
<keyword evidence="3" id="KW-1185">Reference proteome</keyword>
<dbReference type="GO" id="GO:0016787">
    <property type="term" value="F:hydrolase activity"/>
    <property type="evidence" value="ECO:0007669"/>
    <property type="project" value="UniProtKB-KW"/>
</dbReference>
<dbReference type="InterPro" id="IPR029058">
    <property type="entry name" value="AB_hydrolase_fold"/>
</dbReference>
<proteinExistence type="predicted"/>
<comment type="caution">
    <text evidence="2">The sequence shown here is derived from an EMBL/GenBank/DDBJ whole genome shotgun (WGS) entry which is preliminary data.</text>
</comment>
<reference evidence="2 3" key="1">
    <citation type="submission" date="2018-06" db="EMBL/GenBank/DDBJ databases">
        <title>Mucibacter soli gen. nov., sp. nov., a new member of the family Chitinophagaceae producing mucin.</title>
        <authorList>
            <person name="Kim M.-K."/>
            <person name="Park S."/>
            <person name="Kim T.-S."/>
            <person name="Joung Y."/>
            <person name="Han J.-H."/>
            <person name="Kim S.B."/>
        </authorList>
    </citation>
    <scope>NUCLEOTIDE SEQUENCE [LARGE SCALE GENOMIC DNA]</scope>
    <source>
        <strain evidence="2 3">R1-15</strain>
    </source>
</reference>
<dbReference type="OrthoDB" id="9805123at2"/>
<organism evidence="2 3">
    <name type="scientific">Taibaiella soli</name>
    <dbReference type="NCBI Taxonomy" id="1649169"/>
    <lineage>
        <taxon>Bacteria</taxon>
        <taxon>Pseudomonadati</taxon>
        <taxon>Bacteroidota</taxon>
        <taxon>Chitinophagia</taxon>
        <taxon>Chitinophagales</taxon>
        <taxon>Chitinophagaceae</taxon>
        <taxon>Taibaiella</taxon>
    </lineage>
</organism>